<keyword evidence="1" id="KW-0472">Membrane</keyword>
<feature type="transmembrane region" description="Helical" evidence="1">
    <location>
        <begin position="140"/>
        <end position="164"/>
    </location>
</feature>
<feature type="transmembrane region" description="Helical" evidence="1">
    <location>
        <begin position="176"/>
        <end position="195"/>
    </location>
</feature>
<keyword evidence="3" id="KW-1185">Reference proteome</keyword>
<reference evidence="3" key="2">
    <citation type="submission" date="2016-04" db="EMBL/GenBank/DDBJ databases">
        <title>First Complete Genome Sequence of a Subdivision 6 Acidobacterium.</title>
        <authorList>
            <person name="Huang S."/>
            <person name="Vieira S."/>
            <person name="Bunk B."/>
            <person name="Riedel T."/>
            <person name="Sproeer C."/>
            <person name="Overmann J."/>
        </authorList>
    </citation>
    <scope>NUCLEOTIDE SEQUENCE [LARGE SCALE GENOMIC DNA]</scope>
    <source>
        <strain evidence="3">DSM 100886 HEG_-6_39</strain>
    </source>
</reference>
<dbReference type="AlphaFoldDB" id="A0A143PN56"/>
<feature type="transmembrane region" description="Helical" evidence="1">
    <location>
        <begin position="64"/>
        <end position="87"/>
    </location>
</feature>
<dbReference type="EMBL" id="CP015136">
    <property type="protein sequence ID" value="AMY09204.1"/>
    <property type="molecule type" value="Genomic_DNA"/>
</dbReference>
<keyword evidence="1" id="KW-0812">Transmembrane</keyword>
<accession>A0A143PN56</accession>
<dbReference type="Proteomes" id="UP000076079">
    <property type="component" value="Chromosome"/>
</dbReference>
<name>A0A143PN56_LUTPR</name>
<proteinExistence type="predicted"/>
<feature type="transmembrane region" description="Helical" evidence="1">
    <location>
        <begin position="201"/>
        <end position="219"/>
    </location>
</feature>
<feature type="transmembrane region" description="Helical" evidence="1">
    <location>
        <begin position="99"/>
        <end position="120"/>
    </location>
</feature>
<organism evidence="2 3">
    <name type="scientific">Luteitalea pratensis</name>
    <dbReference type="NCBI Taxonomy" id="1855912"/>
    <lineage>
        <taxon>Bacteria</taxon>
        <taxon>Pseudomonadati</taxon>
        <taxon>Acidobacteriota</taxon>
        <taxon>Vicinamibacteria</taxon>
        <taxon>Vicinamibacterales</taxon>
        <taxon>Vicinamibacteraceae</taxon>
        <taxon>Luteitalea</taxon>
    </lineage>
</organism>
<evidence type="ECO:0000313" key="3">
    <source>
        <dbReference type="Proteomes" id="UP000076079"/>
    </source>
</evidence>
<feature type="transmembrane region" description="Helical" evidence="1">
    <location>
        <begin position="30"/>
        <end position="52"/>
    </location>
</feature>
<dbReference type="KEGG" id="abac:LuPra_02417"/>
<evidence type="ECO:0000313" key="2">
    <source>
        <dbReference type="EMBL" id="AMY09204.1"/>
    </source>
</evidence>
<protein>
    <submittedName>
        <fullName evidence="2">Uncharacterized protein</fullName>
    </submittedName>
</protein>
<evidence type="ECO:0000256" key="1">
    <source>
        <dbReference type="SAM" id="Phobius"/>
    </source>
</evidence>
<keyword evidence="1" id="KW-1133">Transmembrane helix</keyword>
<feature type="transmembrane region" description="Helical" evidence="1">
    <location>
        <begin position="231"/>
        <end position="251"/>
    </location>
</feature>
<reference evidence="2 3" key="1">
    <citation type="journal article" date="2016" name="Genome Announc.">
        <title>First Complete Genome Sequence of a Subdivision 6 Acidobacterium Strain.</title>
        <authorList>
            <person name="Huang S."/>
            <person name="Vieira S."/>
            <person name="Bunk B."/>
            <person name="Riedel T."/>
            <person name="Sproer C."/>
            <person name="Overmann J."/>
        </authorList>
    </citation>
    <scope>NUCLEOTIDE SEQUENCE [LARGE SCALE GENOMIC DNA]</scope>
    <source>
        <strain evidence="3">DSM 100886 HEG_-6_39</strain>
    </source>
</reference>
<sequence>MQLNSLDSSLSTIALNQMPTTSRRRGLDRWFYVGVTSVLVGLNLAAFGPSLIEPSARAVPLPLTALVGAHAAVSAAWLLVFLAQTILVATGRTAVHRQLGIAGVLLAVALVATGPLVAIGEARRGFDLSGDLVPRGTSQSAGTLLSVLFLFVLFGLLVAGAVWYRRRPEVHKRLMLLAILGPLMGAPVAHLVGHWDALRPLAGLIFPIANAVLLAVLPIHDRLTRGRIHPVSLWGAIMVFIWFIVTFVVVAPTPAWQDFAEWLVR</sequence>
<gene>
    <name evidence="2" type="ORF">LuPra_02417</name>
</gene>